<dbReference type="EMBL" id="BSYO01000025">
    <property type="protein sequence ID" value="GMH22647.1"/>
    <property type="molecule type" value="Genomic_DNA"/>
</dbReference>
<comment type="caution">
    <text evidence="1">The sequence shown here is derived from an EMBL/GenBank/DDBJ whole genome shotgun (WGS) entry which is preliminary data.</text>
</comment>
<evidence type="ECO:0000313" key="1">
    <source>
        <dbReference type="EMBL" id="GMH22647.1"/>
    </source>
</evidence>
<sequence>MINRHYDTIGGAGGDRPPKLHCYDTNVVVSTSLGNCHFASKAAAPTLKQSCRPFPRPPSFFFWPLNHILITICLVRSHIP</sequence>
<name>A0AAD3XYN2_NEPGR</name>
<gene>
    <name evidence="1" type="ORF">Nepgr_024490</name>
</gene>
<keyword evidence="2" id="KW-1185">Reference proteome</keyword>
<proteinExistence type="predicted"/>
<organism evidence="1 2">
    <name type="scientific">Nepenthes gracilis</name>
    <name type="common">Slender pitcher plant</name>
    <dbReference type="NCBI Taxonomy" id="150966"/>
    <lineage>
        <taxon>Eukaryota</taxon>
        <taxon>Viridiplantae</taxon>
        <taxon>Streptophyta</taxon>
        <taxon>Embryophyta</taxon>
        <taxon>Tracheophyta</taxon>
        <taxon>Spermatophyta</taxon>
        <taxon>Magnoliopsida</taxon>
        <taxon>eudicotyledons</taxon>
        <taxon>Gunneridae</taxon>
        <taxon>Pentapetalae</taxon>
        <taxon>Caryophyllales</taxon>
        <taxon>Nepenthaceae</taxon>
        <taxon>Nepenthes</taxon>
    </lineage>
</organism>
<accession>A0AAD3XYN2</accession>
<reference evidence="1" key="1">
    <citation type="submission" date="2023-05" db="EMBL/GenBank/DDBJ databases">
        <title>Nepenthes gracilis genome sequencing.</title>
        <authorList>
            <person name="Fukushima K."/>
        </authorList>
    </citation>
    <scope>NUCLEOTIDE SEQUENCE</scope>
    <source>
        <strain evidence="1">SING2019-196</strain>
    </source>
</reference>
<dbReference type="AlphaFoldDB" id="A0AAD3XYN2"/>
<protein>
    <submittedName>
        <fullName evidence="1">Uncharacterized protein</fullName>
    </submittedName>
</protein>
<evidence type="ECO:0000313" key="2">
    <source>
        <dbReference type="Proteomes" id="UP001279734"/>
    </source>
</evidence>
<dbReference type="Proteomes" id="UP001279734">
    <property type="component" value="Unassembled WGS sequence"/>
</dbReference>